<dbReference type="PANTHER" id="PTHR46323:SF2">
    <property type="entry name" value="BETA-GALACTOSIDASE"/>
    <property type="match status" value="1"/>
</dbReference>
<organism evidence="6 7">
    <name type="scientific">Xanthomonas campestris pv. translucens</name>
    <dbReference type="NCBI Taxonomy" id="343"/>
    <lineage>
        <taxon>Bacteria</taxon>
        <taxon>Pseudomonadati</taxon>
        <taxon>Pseudomonadota</taxon>
        <taxon>Gammaproteobacteria</taxon>
        <taxon>Lysobacterales</taxon>
        <taxon>Lysobacteraceae</taxon>
        <taxon>Xanthomonas</taxon>
        <taxon>Xanthomonas translucens group</taxon>
    </lineage>
</organism>
<dbReference type="InterPro" id="IPR050347">
    <property type="entry name" value="Bact_Beta-galactosidase"/>
</dbReference>
<dbReference type="GO" id="GO:0030246">
    <property type="term" value="F:carbohydrate binding"/>
    <property type="evidence" value="ECO:0007669"/>
    <property type="project" value="InterPro"/>
</dbReference>
<dbReference type="SUPFAM" id="SSF74650">
    <property type="entry name" value="Galactose mutarotase-like"/>
    <property type="match status" value="1"/>
</dbReference>
<dbReference type="SMART" id="SM01038">
    <property type="entry name" value="Bgal_small_N"/>
    <property type="match status" value="1"/>
</dbReference>
<dbReference type="PANTHER" id="PTHR46323">
    <property type="entry name" value="BETA-GALACTOSIDASE"/>
    <property type="match status" value="1"/>
</dbReference>
<name>A0A109HLP2_XANCT</name>
<proteinExistence type="predicted"/>
<protein>
    <recommendedName>
        <fullName evidence="2">beta-galactosidase</fullName>
        <ecNumber evidence="2">3.2.1.23</ecNumber>
    </recommendedName>
</protein>
<dbReference type="GO" id="GO:0005990">
    <property type="term" value="P:lactose catabolic process"/>
    <property type="evidence" value="ECO:0007669"/>
    <property type="project" value="TreeGrafter"/>
</dbReference>
<dbReference type="Proteomes" id="UP000055854">
    <property type="component" value="Unassembled WGS sequence"/>
</dbReference>
<accession>A0A109HLP2</accession>
<keyword evidence="4" id="KW-0326">Glycosidase</keyword>
<evidence type="ECO:0000313" key="6">
    <source>
        <dbReference type="EMBL" id="KWV14558.1"/>
    </source>
</evidence>
<dbReference type="GO" id="GO:0009341">
    <property type="term" value="C:beta-galactosidase complex"/>
    <property type="evidence" value="ECO:0007669"/>
    <property type="project" value="InterPro"/>
</dbReference>
<dbReference type="EMBL" id="LNTA01000092">
    <property type="protein sequence ID" value="KWV14558.1"/>
    <property type="molecule type" value="Genomic_DNA"/>
</dbReference>
<dbReference type="GO" id="GO:0004565">
    <property type="term" value="F:beta-galactosidase activity"/>
    <property type="evidence" value="ECO:0007669"/>
    <property type="project" value="UniProtKB-EC"/>
</dbReference>
<dbReference type="AlphaFoldDB" id="A0A109HLP2"/>
<gene>
    <name evidence="6" type="ORF">ATB53_03770</name>
</gene>
<comment type="catalytic activity">
    <reaction evidence="1">
        <text>Hydrolysis of terminal non-reducing beta-D-galactose residues in beta-D-galactosides.</text>
        <dbReference type="EC" id="3.2.1.23"/>
    </reaction>
</comment>
<evidence type="ECO:0000256" key="3">
    <source>
        <dbReference type="ARBA" id="ARBA00022801"/>
    </source>
</evidence>
<evidence type="ECO:0000259" key="5">
    <source>
        <dbReference type="SMART" id="SM01038"/>
    </source>
</evidence>
<dbReference type="Gene3D" id="2.70.98.10">
    <property type="match status" value="1"/>
</dbReference>
<dbReference type="Pfam" id="PF02929">
    <property type="entry name" value="Bgal_small_N"/>
    <property type="match status" value="1"/>
</dbReference>
<keyword evidence="3" id="KW-0378">Hydrolase</keyword>
<evidence type="ECO:0000313" key="7">
    <source>
        <dbReference type="Proteomes" id="UP000055854"/>
    </source>
</evidence>
<evidence type="ECO:0000256" key="4">
    <source>
        <dbReference type="ARBA" id="ARBA00023295"/>
    </source>
</evidence>
<dbReference type="InterPro" id="IPR014718">
    <property type="entry name" value="GH-type_carb-bd"/>
</dbReference>
<evidence type="ECO:0000256" key="2">
    <source>
        <dbReference type="ARBA" id="ARBA00012756"/>
    </source>
</evidence>
<dbReference type="EC" id="3.2.1.23" evidence="2"/>
<feature type="domain" description="Beta galactosidase small chain/" evidence="5">
    <location>
        <begin position="19"/>
        <end position="298"/>
    </location>
</feature>
<sequence>MPRADGAAVVLRETAGELSLRAAGAELRIDRGTGLVARYAYRDQELLQGGAPNFWRAPTDNDIGTGLYATHLVWKTLSETRRVRSVVASKRDDGRARIDVGFDLGGDGATADVRYDVAYLMARDGSVQVTARFDPRYVGLPDPLRIGLAFTMPSRFVDLAWYGRGPHETYADRDSSGEIALYAGKVAEQHHDYIRPQETGNKVGVRWLRLAPEKGAALTVSGSTPMSVNALAFPYSDLERRPVGSAHSSDLRAHGRVSLLIDERQIGLGGDDQWSKWGQPHAAYRIALQPASYQFRLQPTAAPDGLAEQAAPGRDE</sequence>
<reference evidence="6 7" key="1">
    <citation type="submission" date="2015-11" db="EMBL/GenBank/DDBJ databases">
        <title>Long Read and Single Molecule DNA Sequencing Simplifies Genome Assembly and TAL Effector Gene Analysis of Xanthomonas translucens.</title>
        <authorList>
            <person name="Peng Z."/>
            <person name="Hu Y."/>
            <person name="Xie J."/>
            <person name="Potnis N."/>
            <person name="Akhunova A."/>
            <person name="Jones J."/>
            <person name="Liu Z."/>
            <person name="White F."/>
            <person name="Liu S."/>
        </authorList>
    </citation>
    <scope>NUCLEOTIDE SEQUENCE [LARGE SCALE GENOMIC DNA]</scope>
    <source>
        <strain evidence="6 7">B1</strain>
    </source>
</reference>
<dbReference type="InterPro" id="IPR004199">
    <property type="entry name" value="B-gal_small/dom_5"/>
</dbReference>
<evidence type="ECO:0000256" key="1">
    <source>
        <dbReference type="ARBA" id="ARBA00001412"/>
    </source>
</evidence>
<comment type="caution">
    <text evidence="6">The sequence shown here is derived from an EMBL/GenBank/DDBJ whole genome shotgun (WGS) entry which is preliminary data.</text>
</comment>
<dbReference type="InterPro" id="IPR011013">
    <property type="entry name" value="Gal_mutarotase_sf_dom"/>
</dbReference>